<keyword evidence="5" id="KW-1185">Reference proteome</keyword>
<evidence type="ECO:0000256" key="1">
    <source>
        <dbReference type="SAM" id="MobiDB-lite"/>
    </source>
</evidence>
<sequence length="231" mass="22966">MKKILTSALLSATILGAGLVVSSNVKAADKTPDPASTTTGVQFKAGDEGQIVPPVDPTDPTKPVDPIDPTDPDYPGTGNTGNLSIILATKAISFGNDNVITAGTVNLKADKDVVVEVADVRGTNAGWDLSVKSDQLTDGKTNTLTGAQIGLAAGKNVVANGGTSVAATTAALADTTTGAVVLKAVKDTGSGINVNTIAKDGVTLTIPAGIAKADVAYASTLTWSLATAPIA</sequence>
<reference evidence="4" key="1">
    <citation type="submission" date="2022-09" db="EMBL/GenBank/DDBJ databases">
        <title>Diversity of Dellaglioa algida.</title>
        <authorList>
            <person name="Matthias E."/>
            <person name="Werum V."/>
        </authorList>
    </citation>
    <scope>NUCLEOTIDE SEQUENCE</scope>
    <source>
        <strain evidence="4">TMW 2.2523</strain>
    </source>
</reference>
<gene>
    <name evidence="4" type="ORF">N0K80_05720</name>
</gene>
<evidence type="ECO:0000313" key="4">
    <source>
        <dbReference type="EMBL" id="MCZ2491654.1"/>
    </source>
</evidence>
<feature type="chain" id="PRO_5047176434" evidence="2">
    <location>
        <begin position="28"/>
        <end position="231"/>
    </location>
</feature>
<proteinExistence type="predicted"/>
<protein>
    <submittedName>
        <fullName evidence="4">WxL domain-containing protein</fullName>
    </submittedName>
</protein>
<comment type="caution">
    <text evidence="4">The sequence shown here is derived from an EMBL/GenBank/DDBJ whole genome shotgun (WGS) entry which is preliminary data.</text>
</comment>
<dbReference type="Proteomes" id="UP001081467">
    <property type="component" value="Unassembled WGS sequence"/>
</dbReference>
<evidence type="ECO:0000256" key="2">
    <source>
        <dbReference type="SAM" id="SignalP"/>
    </source>
</evidence>
<dbReference type="InterPro" id="IPR027994">
    <property type="entry name" value="WxL_dom"/>
</dbReference>
<feature type="region of interest" description="Disordered" evidence="1">
    <location>
        <begin position="26"/>
        <end position="78"/>
    </location>
</feature>
<dbReference type="RefSeq" id="WP_269024085.1">
    <property type="nucleotide sequence ID" value="NZ_JANXKW010000004.1"/>
</dbReference>
<name>A0ABT4JMS9_9LACO</name>
<feature type="signal peptide" evidence="2">
    <location>
        <begin position="1"/>
        <end position="27"/>
    </location>
</feature>
<dbReference type="EMBL" id="JANXLI010000004">
    <property type="protein sequence ID" value="MCZ2491654.1"/>
    <property type="molecule type" value="Genomic_DNA"/>
</dbReference>
<organism evidence="4 5">
    <name type="scientific">Dellaglioa carnosa</name>
    <dbReference type="NCBI Taxonomy" id="2995136"/>
    <lineage>
        <taxon>Bacteria</taxon>
        <taxon>Bacillati</taxon>
        <taxon>Bacillota</taxon>
        <taxon>Bacilli</taxon>
        <taxon>Lactobacillales</taxon>
        <taxon>Lactobacillaceae</taxon>
        <taxon>Dellaglioa</taxon>
    </lineage>
</organism>
<keyword evidence="2" id="KW-0732">Signal</keyword>
<evidence type="ECO:0000313" key="5">
    <source>
        <dbReference type="Proteomes" id="UP001081467"/>
    </source>
</evidence>
<evidence type="ECO:0000259" key="3">
    <source>
        <dbReference type="Pfam" id="PF13731"/>
    </source>
</evidence>
<accession>A0ABT4JMS9</accession>
<feature type="domain" description="WxL" evidence="3">
    <location>
        <begin position="35"/>
        <end position="229"/>
    </location>
</feature>
<dbReference type="Pfam" id="PF13731">
    <property type="entry name" value="WxL"/>
    <property type="match status" value="1"/>
</dbReference>